<dbReference type="SUPFAM" id="SSF50249">
    <property type="entry name" value="Nucleic acid-binding proteins"/>
    <property type="match status" value="1"/>
</dbReference>
<dbReference type="Pfam" id="PF08661">
    <property type="entry name" value="Rep_fac-A_3"/>
    <property type="match status" value="1"/>
</dbReference>
<keyword evidence="5" id="KW-1185">Reference proteome</keyword>
<comment type="similarity">
    <text evidence="2">Belongs to the replication factor A protein 3 family.</text>
</comment>
<evidence type="ECO:0000256" key="1">
    <source>
        <dbReference type="ARBA" id="ARBA00004123"/>
    </source>
</evidence>
<dbReference type="AlphaFoldDB" id="A0A8J2MT60"/>
<dbReference type="PANTHER" id="PTHR15114">
    <property type="entry name" value="REPLICATION PROTEIN A3"/>
    <property type="match status" value="1"/>
</dbReference>
<dbReference type="GO" id="GO:0006289">
    <property type="term" value="P:nucleotide-excision repair"/>
    <property type="evidence" value="ECO:0007669"/>
    <property type="project" value="TreeGrafter"/>
</dbReference>
<dbReference type="OrthoDB" id="188186at2759"/>
<dbReference type="GO" id="GO:0000724">
    <property type="term" value="P:double-strand break repair via homologous recombination"/>
    <property type="evidence" value="ECO:0007669"/>
    <property type="project" value="TreeGrafter"/>
</dbReference>
<gene>
    <name evidence="4" type="ORF">HICCMSTLAB_LOCUS13339</name>
</gene>
<dbReference type="Proteomes" id="UP000786811">
    <property type="component" value="Unassembled WGS sequence"/>
</dbReference>
<organism evidence="4 5">
    <name type="scientific">Cotesia congregata</name>
    <name type="common">Parasitoid wasp</name>
    <name type="synonym">Apanteles congregatus</name>
    <dbReference type="NCBI Taxonomy" id="51543"/>
    <lineage>
        <taxon>Eukaryota</taxon>
        <taxon>Metazoa</taxon>
        <taxon>Ecdysozoa</taxon>
        <taxon>Arthropoda</taxon>
        <taxon>Hexapoda</taxon>
        <taxon>Insecta</taxon>
        <taxon>Pterygota</taxon>
        <taxon>Neoptera</taxon>
        <taxon>Endopterygota</taxon>
        <taxon>Hymenoptera</taxon>
        <taxon>Apocrita</taxon>
        <taxon>Ichneumonoidea</taxon>
        <taxon>Braconidae</taxon>
        <taxon>Microgastrinae</taxon>
        <taxon>Cotesia</taxon>
    </lineage>
</organism>
<accession>A0A8J2MT60</accession>
<dbReference type="InterPro" id="IPR012340">
    <property type="entry name" value="NA-bd_OB-fold"/>
</dbReference>
<dbReference type="GO" id="GO:0006284">
    <property type="term" value="P:base-excision repair"/>
    <property type="evidence" value="ECO:0007669"/>
    <property type="project" value="TreeGrafter"/>
</dbReference>
<dbReference type="GO" id="GO:0006298">
    <property type="term" value="P:mismatch repair"/>
    <property type="evidence" value="ECO:0007669"/>
    <property type="project" value="TreeGrafter"/>
</dbReference>
<evidence type="ECO:0000256" key="3">
    <source>
        <dbReference type="ARBA" id="ARBA00023242"/>
    </source>
</evidence>
<sequence length="132" mass="14448">MTGRLHIGGKHVAENVNENVAIEGYLTKLSSDGKNVELKTFDETKINVALNSPYSDEVSGIMQVFGTVTSKSTIAADTYCRFAPEEDEEAFDPEDHNDFMNVLKVINCQDVGGKCSLISDKGNDSIMHTDDN</sequence>
<dbReference type="GO" id="GO:0005662">
    <property type="term" value="C:DNA replication factor A complex"/>
    <property type="evidence" value="ECO:0007669"/>
    <property type="project" value="TreeGrafter"/>
</dbReference>
<dbReference type="GO" id="GO:0003697">
    <property type="term" value="F:single-stranded DNA binding"/>
    <property type="evidence" value="ECO:0007669"/>
    <property type="project" value="TreeGrafter"/>
</dbReference>
<dbReference type="GO" id="GO:0006260">
    <property type="term" value="P:DNA replication"/>
    <property type="evidence" value="ECO:0007669"/>
    <property type="project" value="InterPro"/>
</dbReference>
<dbReference type="GO" id="GO:0003684">
    <property type="term" value="F:damaged DNA binding"/>
    <property type="evidence" value="ECO:0007669"/>
    <property type="project" value="TreeGrafter"/>
</dbReference>
<comment type="caution">
    <text evidence="4">The sequence shown here is derived from an EMBL/GenBank/DDBJ whole genome shotgun (WGS) entry which is preliminary data.</text>
</comment>
<dbReference type="Gene3D" id="2.40.50.140">
    <property type="entry name" value="Nucleic acid-binding proteins"/>
    <property type="match status" value="1"/>
</dbReference>
<comment type="subcellular location">
    <subcellularLocation>
        <location evidence="1">Nucleus</location>
    </subcellularLocation>
</comment>
<dbReference type="PANTHER" id="PTHR15114:SF1">
    <property type="entry name" value="REPLICATION PROTEIN A 14 KDA SUBUNIT"/>
    <property type="match status" value="1"/>
</dbReference>
<keyword evidence="3" id="KW-0539">Nucleus</keyword>
<dbReference type="EMBL" id="CAJNRD030001124">
    <property type="protein sequence ID" value="CAG5108642.1"/>
    <property type="molecule type" value="Genomic_DNA"/>
</dbReference>
<evidence type="ECO:0000313" key="4">
    <source>
        <dbReference type="EMBL" id="CAG5108642.1"/>
    </source>
</evidence>
<dbReference type="GO" id="GO:0035861">
    <property type="term" value="C:site of double-strand break"/>
    <property type="evidence" value="ECO:0007669"/>
    <property type="project" value="TreeGrafter"/>
</dbReference>
<evidence type="ECO:0000313" key="5">
    <source>
        <dbReference type="Proteomes" id="UP000786811"/>
    </source>
</evidence>
<dbReference type="InterPro" id="IPR013970">
    <property type="entry name" value="Rfa2"/>
</dbReference>
<name>A0A8J2MT60_COTCN</name>
<evidence type="ECO:0000256" key="2">
    <source>
        <dbReference type="ARBA" id="ARBA00009761"/>
    </source>
</evidence>
<proteinExistence type="inferred from homology"/>
<protein>
    <submittedName>
        <fullName evidence="4">Similar to RPA3: Replication protein A 14 kDa subunit (Homo sapiens)</fullName>
    </submittedName>
</protein>
<reference evidence="4" key="1">
    <citation type="submission" date="2021-04" db="EMBL/GenBank/DDBJ databases">
        <authorList>
            <person name="Chebbi M.A.C M."/>
        </authorList>
    </citation>
    <scope>NUCLEOTIDE SEQUENCE</scope>
</reference>